<evidence type="ECO:0000313" key="2">
    <source>
        <dbReference type="Proteomes" id="UP001530315"/>
    </source>
</evidence>
<sequence>MALEAAELASWMAGQYKLLEWARLVNWVQTRIPQVVDKDDAGTMDYLRTVVMLFNVSRDCEEKSEQHLMGLFINLILF</sequence>
<dbReference type="Proteomes" id="UP001530315">
    <property type="component" value="Unassembled WGS sequence"/>
</dbReference>
<comment type="caution">
    <text evidence="1">The sequence shown here is derived from an EMBL/GenBank/DDBJ whole genome shotgun (WGS) entry which is preliminary data.</text>
</comment>
<evidence type="ECO:0000313" key="1">
    <source>
        <dbReference type="EMBL" id="KAL3797056.1"/>
    </source>
</evidence>
<protein>
    <submittedName>
        <fullName evidence="1">Uncharacterized protein</fullName>
    </submittedName>
</protein>
<dbReference type="AlphaFoldDB" id="A0ABD3QBI2"/>
<dbReference type="EMBL" id="JALLAZ020000360">
    <property type="protein sequence ID" value="KAL3797056.1"/>
    <property type="molecule type" value="Genomic_DNA"/>
</dbReference>
<proteinExistence type="predicted"/>
<organism evidence="1 2">
    <name type="scientific">Stephanodiscus triporus</name>
    <dbReference type="NCBI Taxonomy" id="2934178"/>
    <lineage>
        <taxon>Eukaryota</taxon>
        <taxon>Sar</taxon>
        <taxon>Stramenopiles</taxon>
        <taxon>Ochrophyta</taxon>
        <taxon>Bacillariophyta</taxon>
        <taxon>Coscinodiscophyceae</taxon>
        <taxon>Thalassiosirophycidae</taxon>
        <taxon>Stephanodiscales</taxon>
        <taxon>Stephanodiscaceae</taxon>
        <taxon>Stephanodiscus</taxon>
    </lineage>
</organism>
<reference evidence="1 2" key="1">
    <citation type="submission" date="2024-10" db="EMBL/GenBank/DDBJ databases">
        <title>Updated reference genomes for cyclostephanoid diatoms.</title>
        <authorList>
            <person name="Roberts W.R."/>
            <person name="Alverson A.J."/>
        </authorList>
    </citation>
    <scope>NUCLEOTIDE SEQUENCE [LARGE SCALE GENOMIC DNA]</scope>
    <source>
        <strain evidence="1 2">AJA276-08</strain>
    </source>
</reference>
<name>A0ABD3QBI2_9STRA</name>
<gene>
    <name evidence="1" type="ORF">ACHAW5_009642</name>
</gene>
<keyword evidence="2" id="KW-1185">Reference proteome</keyword>
<accession>A0ABD3QBI2</accession>